<dbReference type="Gene3D" id="3.40.50.300">
    <property type="entry name" value="P-loop containing nucleotide triphosphate hydrolases"/>
    <property type="match status" value="1"/>
</dbReference>
<sequence>MRVTRYLTKINPIISSFVRRKFGKMQAVNFTTSNNRYYLYPDSMSDGTLRAFALLIAMFQDDSLDAPKLSLICIEEPETGLHPAAANIMMDAIIEASKDRQIVITTHSADILEDVNVDKTNIIFTNLSKDGFTIFSNISSDTKEIIRRGLYHPGELLRMGQLS</sequence>
<accession>A0ABN6RJ47</accession>
<dbReference type="RefSeq" id="WP_264775518.1">
    <property type="nucleotide sequence ID" value="NZ_AP026560.1"/>
</dbReference>
<proteinExistence type="predicted"/>
<protein>
    <recommendedName>
        <fullName evidence="1">ATPase AAA-type core domain-containing protein</fullName>
    </recommendedName>
</protein>
<gene>
    <name evidence="2" type="ORF">DAETH_28090</name>
</gene>
<evidence type="ECO:0000313" key="2">
    <source>
        <dbReference type="EMBL" id="BDP42840.1"/>
    </source>
</evidence>
<evidence type="ECO:0000259" key="1">
    <source>
        <dbReference type="Pfam" id="PF13304"/>
    </source>
</evidence>
<dbReference type="InterPro" id="IPR027417">
    <property type="entry name" value="P-loop_NTPase"/>
</dbReference>
<evidence type="ECO:0000313" key="3">
    <source>
        <dbReference type="Proteomes" id="UP001064971"/>
    </source>
</evidence>
<feature type="domain" description="ATPase AAA-type core" evidence="1">
    <location>
        <begin position="30"/>
        <end position="112"/>
    </location>
</feature>
<dbReference type="Proteomes" id="UP001064971">
    <property type="component" value="Chromosome"/>
</dbReference>
<dbReference type="PANTHER" id="PTHR32182:SF22">
    <property type="entry name" value="ATP-DEPENDENT ENDONUCLEASE, OLD FAMILY-RELATED"/>
    <property type="match status" value="1"/>
</dbReference>
<dbReference type="SUPFAM" id="SSF52540">
    <property type="entry name" value="P-loop containing nucleoside triphosphate hydrolases"/>
    <property type="match status" value="1"/>
</dbReference>
<dbReference type="Pfam" id="PF13304">
    <property type="entry name" value="AAA_21"/>
    <property type="match status" value="1"/>
</dbReference>
<dbReference type="EMBL" id="AP026560">
    <property type="protein sequence ID" value="BDP42840.1"/>
    <property type="molecule type" value="Genomic_DNA"/>
</dbReference>
<organism evidence="2 3">
    <name type="scientific">Deinococcus aetherius</name>
    <dbReference type="NCBI Taxonomy" id="200252"/>
    <lineage>
        <taxon>Bacteria</taxon>
        <taxon>Thermotogati</taxon>
        <taxon>Deinococcota</taxon>
        <taxon>Deinococci</taxon>
        <taxon>Deinococcales</taxon>
        <taxon>Deinococcaceae</taxon>
        <taxon>Deinococcus</taxon>
    </lineage>
</organism>
<dbReference type="PANTHER" id="PTHR32182">
    <property type="entry name" value="DNA REPLICATION AND REPAIR PROTEIN RECF"/>
    <property type="match status" value="1"/>
</dbReference>
<reference evidence="2" key="1">
    <citation type="submission" date="2022-07" db="EMBL/GenBank/DDBJ databases">
        <title>Complete Genome Sequence of the Radioresistant Bacterium Deinococcus aetherius ST0316, Isolated from the Air Dust collected in Lower Stratosphere above Japan.</title>
        <authorList>
            <person name="Satoh K."/>
            <person name="Hagiwara K."/>
            <person name="Katsumata K."/>
            <person name="Kubo A."/>
            <person name="Yokobori S."/>
            <person name="Yamagishi A."/>
            <person name="Oono Y."/>
            <person name="Narumi I."/>
        </authorList>
    </citation>
    <scope>NUCLEOTIDE SEQUENCE</scope>
    <source>
        <strain evidence="2">ST0316</strain>
    </source>
</reference>
<dbReference type="InterPro" id="IPR003959">
    <property type="entry name" value="ATPase_AAA_core"/>
</dbReference>
<name>A0ABN6RJ47_9DEIO</name>
<keyword evidence="3" id="KW-1185">Reference proteome</keyword>